<feature type="transmembrane region" description="Helical" evidence="1">
    <location>
        <begin position="35"/>
        <end position="57"/>
    </location>
</feature>
<evidence type="ECO:0000313" key="2">
    <source>
        <dbReference type="EMBL" id="GCE25992.1"/>
    </source>
</evidence>
<dbReference type="AlphaFoldDB" id="A0A402B3S3"/>
<name>A0A402B3S3_9CHLR</name>
<keyword evidence="1" id="KW-1133">Transmembrane helix</keyword>
<dbReference type="EMBL" id="BIFT01000001">
    <property type="protein sequence ID" value="GCE25992.1"/>
    <property type="molecule type" value="Genomic_DNA"/>
</dbReference>
<reference evidence="3" key="1">
    <citation type="submission" date="2018-12" db="EMBL/GenBank/DDBJ databases">
        <title>Tengunoibacter tsumagoiensis gen. nov., sp. nov., Dictyobacter kobayashii sp. nov., D. alpinus sp. nov., and D. joshuensis sp. nov. and description of Dictyobacteraceae fam. nov. within the order Ktedonobacterales isolated from Tengu-no-mugimeshi.</title>
        <authorList>
            <person name="Wang C.M."/>
            <person name="Zheng Y."/>
            <person name="Sakai Y."/>
            <person name="Toyoda A."/>
            <person name="Minakuchi Y."/>
            <person name="Abe K."/>
            <person name="Yokota A."/>
            <person name="Yabe S."/>
        </authorList>
    </citation>
    <scope>NUCLEOTIDE SEQUENCE [LARGE SCALE GENOMIC DNA]</scope>
    <source>
        <strain evidence="3">Uno16</strain>
    </source>
</reference>
<accession>A0A402B3S3</accession>
<organism evidence="2 3">
    <name type="scientific">Dictyobacter alpinus</name>
    <dbReference type="NCBI Taxonomy" id="2014873"/>
    <lineage>
        <taxon>Bacteria</taxon>
        <taxon>Bacillati</taxon>
        <taxon>Chloroflexota</taxon>
        <taxon>Ktedonobacteria</taxon>
        <taxon>Ktedonobacterales</taxon>
        <taxon>Dictyobacteraceae</taxon>
        <taxon>Dictyobacter</taxon>
    </lineage>
</organism>
<feature type="transmembrane region" description="Helical" evidence="1">
    <location>
        <begin position="6"/>
        <end position="23"/>
    </location>
</feature>
<evidence type="ECO:0000313" key="3">
    <source>
        <dbReference type="Proteomes" id="UP000287171"/>
    </source>
</evidence>
<protein>
    <submittedName>
        <fullName evidence="2">Uncharacterized protein</fullName>
    </submittedName>
</protein>
<keyword evidence="3" id="KW-1185">Reference proteome</keyword>
<feature type="transmembrane region" description="Helical" evidence="1">
    <location>
        <begin position="63"/>
        <end position="84"/>
    </location>
</feature>
<evidence type="ECO:0000256" key="1">
    <source>
        <dbReference type="SAM" id="Phobius"/>
    </source>
</evidence>
<gene>
    <name evidence="2" type="ORF">KDA_14760</name>
</gene>
<keyword evidence="1" id="KW-0472">Membrane</keyword>
<comment type="caution">
    <text evidence="2">The sequence shown here is derived from an EMBL/GenBank/DDBJ whole genome shotgun (WGS) entry which is preliminary data.</text>
</comment>
<sequence length="90" mass="10372">MNWVAVFGLVFVIIMMYVGAFLGMKPWEHRKKSNIIFFTMITNGILLGLTLVISSYTMQWRSFVWIMFIIICIVSFLGLIIFGVTNQNGK</sequence>
<proteinExistence type="predicted"/>
<keyword evidence="1" id="KW-0812">Transmembrane</keyword>
<dbReference type="Proteomes" id="UP000287171">
    <property type="component" value="Unassembled WGS sequence"/>
</dbReference>